<dbReference type="GO" id="GO:0016020">
    <property type="term" value="C:membrane"/>
    <property type="evidence" value="ECO:0007669"/>
    <property type="project" value="UniProtKB-SubCell"/>
</dbReference>
<feature type="transmembrane region" description="Helical" evidence="5">
    <location>
        <begin position="62"/>
        <end position="83"/>
    </location>
</feature>
<dbReference type="AlphaFoldDB" id="A0A370G0H9"/>
<dbReference type="GO" id="GO:0140359">
    <property type="term" value="F:ABC-type transporter activity"/>
    <property type="evidence" value="ECO:0007669"/>
    <property type="project" value="InterPro"/>
</dbReference>
<feature type="transmembrane region" description="Helical" evidence="5">
    <location>
        <begin position="95"/>
        <end position="118"/>
    </location>
</feature>
<proteinExistence type="predicted"/>
<feature type="domain" description="ABC-2 type transporter transmembrane" evidence="6">
    <location>
        <begin position="56"/>
        <end position="231"/>
    </location>
</feature>
<protein>
    <submittedName>
        <fullName evidence="7">ABC-2 type transport system permease protein</fullName>
    </submittedName>
</protein>
<evidence type="ECO:0000256" key="5">
    <source>
        <dbReference type="SAM" id="Phobius"/>
    </source>
</evidence>
<dbReference type="PANTHER" id="PTHR43229:SF6">
    <property type="entry name" value="ABC-TYPE MULTIDRUG TRANSPORT SYSTEM, PERMEASE COMPONENT"/>
    <property type="match status" value="1"/>
</dbReference>
<keyword evidence="4 5" id="KW-0472">Membrane</keyword>
<evidence type="ECO:0000259" key="6">
    <source>
        <dbReference type="Pfam" id="PF12698"/>
    </source>
</evidence>
<gene>
    <name evidence="7" type="ORF">DFR59_12248</name>
</gene>
<feature type="transmembrane region" description="Helical" evidence="5">
    <location>
        <begin position="138"/>
        <end position="166"/>
    </location>
</feature>
<evidence type="ECO:0000313" key="7">
    <source>
        <dbReference type="EMBL" id="RDI37258.1"/>
    </source>
</evidence>
<dbReference type="InterPro" id="IPR051784">
    <property type="entry name" value="Nod_factor_ABC_transporter"/>
</dbReference>
<feature type="transmembrane region" description="Helical" evidence="5">
    <location>
        <begin position="178"/>
        <end position="204"/>
    </location>
</feature>
<evidence type="ECO:0000256" key="1">
    <source>
        <dbReference type="ARBA" id="ARBA00004141"/>
    </source>
</evidence>
<sequence length="261" mass="29620">MRSLIITTFIAEFKKEWIDMKRYPIEWVSSLILLIVIFYGIFLGASYISGKMIQGENLSYTIVSYAQYTLLMGPIYLMGLGIVREAQHGTLEQLFLAPVGISSILIIRSVVTFFYQIIMMLVILEVIMLLTGKHLNMSFAIIIPLITTYLTSIGIGFLITSIAVVSKRISQFLDLLQFVFLFLVMIPFTDFKGPFQWIAILVPYAPSSGWLRDVMIHNRMGTPLIVMVGGILNGILWLSLGLFIFKRCVKVAKRRATLSHY</sequence>
<dbReference type="EMBL" id="QQAY01000022">
    <property type="protein sequence ID" value="RDI37258.1"/>
    <property type="molecule type" value="Genomic_DNA"/>
</dbReference>
<comment type="subcellular location">
    <subcellularLocation>
        <location evidence="1">Membrane</location>
        <topology evidence="1">Multi-pass membrane protein</topology>
    </subcellularLocation>
</comment>
<evidence type="ECO:0000313" key="8">
    <source>
        <dbReference type="Proteomes" id="UP000255326"/>
    </source>
</evidence>
<evidence type="ECO:0000256" key="2">
    <source>
        <dbReference type="ARBA" id="ARBA00022692"/>
    </source>
</evidence>
<comment type="caution">
    <text evidence="7">The sequence shown here is derived from an EMBL/GenBank/DDBJ whole genome shotgun (WGS) entry which is preliminary data.</text>
</comment>
<evidence type="ECO:0000256" key="4">
    <source>
        <dbReference type="ARBA" id="ARBA00023136"/>
    </source>
</evidence>
<dbReference type="Proteomes" id="UP000255326">
    <property type="component" value="Unassembled WGS sequence"/>
</dbReference>
<feature type="transmembrane region" description="Helical" evidence="5">
    <location>
        <begin position="27"/>
        <end position="50"/>
    </location>
</feature>
<organism evidence="7 8">
    <name type="scientific">Falsibacillus pallidus</name>
    <dbReference type="NCBI Taxonomy" id="493781"/>
    <lineage>
        <taxon>Bacteria</taxon>
        <taxon>Bacillati</taxon>
        <taxon>Bacillota</taxon>
        <taxon>Bacilli</taxon>
        <taxon>Bacillales</taxon>
        <taxon>Bacillaceae</taxon>
        <taxon>Falsibacillus</taxon>
    </lineage>
</organism>
<keyword evidence="3 5" id="KW-1133">Transmembrane helix</keyword>
<keyword evidence="8" id="KW-1185">Reference proteome</keyword>
<accession>A0A370G0H9</accession>
<feature type="transmembrane region" description="Helical" evidence="5">
    <location>
        <begin position="224"/>
        <end position="245"/>
    </location>
</feature>
<reference evidence="7 8" key="1">
    <citation type="submission" date="2018-07" db="EMBL/GenBank/DDBJ databases">
        <title>Genomic Encyclopedia of Type Strains, Phase IV (KMG-IV): sequencing the most valuable type-strain genomes for metagenomic binning, comparative biology and taxonomic classification.</title>
        <authorList>
            <person name="Goeker M."/>
        </authorList>
    </citation>
    <scope>NUCLEOTIDE SEQUENCE [LARGE SCALE GENOMIC DNA]</scope>
    <source>
        <strain evidence="7 8">DSM 25281</strain>
    </source>
</reference>
<dbReference type="PANTHER" id="PTHR43229">
    <property type="entry name" value="NODULATION PROTEIN J"/>
    <property type="match status" value="1"/>
</dbReference>
<dbReference type="InterPro" id="IPR013525">
    <property type="entry name" value="ABC2_TM"/>
</dbReference>
<keyword evidence="2 5" id="KW-0812">Transmembrane</keyword>
<dbReference type="Pfam" id="PF12698">
    <property type="entry name" value="ABC2_membrane_3"/>
    <property type="match status" value="1"/>
</dbReference>
<evidence type="ECO:0000256" key="3">
    <source>
        <dbReference type="ARBA" id="ARBA00022989"/>
    </source>
</evidence>
<name>A0A370G0H9_9BACI</name>